<dbReference type="NCBIfam" id="TIGR00797">
    <property type="entry name" value="matE"/>
    <property type="match status" value="1"/>
</dbReference>
<evidence type="ECO:0000313" key="13">
    <source>
        <dbReference type="Proteomes" id="UP000199771"/>
    </source>
</evidence>
<feature type="transmembrane region" description="Helical" evidence="11">
    <location>
        <begin position="251"/>
        <end position="270"/>
    </location>
</feature>
<keyword evidence="6 11" id="KW-1133">Transmembrane helix</keyword>
<dbReference type="GO" id="GO:0005886">
    <property type="term" value="C:plasma membrane"/>
    <property type="evidence" value="ECO:0007669"/>
    <property type="project" value="UniProtKB-SubCell"/>
</dbReference>
<reference evidence="12 13" key="1">
    <citation type="submission" date="2016-10" db="EMBL/GenBank/DDBJ databases">
        <authorList>
            <person name="de Groot N.N."/>
        </authorList>
    </citation>
    <scope>NUCLEOTIDE SEQUENCE [LARGE SCALE GENOMIC DNA]</scope>
    <source>
        <strain evidence="12 13">DSM 23609</strain>
    </source>
</reference>
<keyword evidence="13" id="KW-1185">Reference proteome</keyword>
<evidence type="ECO:0000256" key="7">
    <source>
        <dbReference type="ARBA" id="ARBA00023065"/>
    </source>
</evidence>
<feature type="transmembrane region" description="Helical" evidence="11">
    <location>
        <begin position="200"/>
        <end position="218"/>
    </location>
</feature>
<keyword evidence="3" id="KW-0050">Antiport</keyword>
<comment type="subcellular location">
    <subcellularLocation>
        <location evidence="1">Cell inner membrane</location>
        <topology evidence="1">Multi-pass membrane protein</topology>
    </subcellularLocation>
</comment>
<evidence type="ECO:0000256" key="10">
    <source>
        <dbReference type="SAM" id="MobiDB-lite"/>
    </source>
</evidence>
<dbReference type="PIRSF" id="PIRSF006603">
    <property type="entry name" value="DinF"/>
    <property type="match status" value="1"/>
</dbReference>
<dbReference type="AlphaFoldDB" id="A0A1I2J140"/>
<evidence type="ECO:0000313" key="12">
    <source>
        <dbReference type="EMBL" id="SFF48159.1"/>
    </source>
</evidence>
<gene>
    <name evidence="12" type="ORF">SAMN04488120_105110</name>
</gene>
<feature type="region of interest" description="Disordered" evidence="10">
    <location>
        <begin position="454"/>
        <end position="476"/>
    </location>
</feature>
<dbReference type="EMBL" id="FOOC01000005">
    <property type="protein sequence ID" value="SFF48159.1"/>
    <property type="molecule type" value="Genomic_DNA"/>
</dbReference>
<evidence type="ECO:0000256" key="9">
    <source>
        <dbReference type="ARBA" id="ARBA00031636"/>
    </source>
</evidence>
<protein>
    <recommendedName>
        <fullName evidence="9">Multidrug-efflux transporter</fullName>
    </recommendedName>
</protein>
<evidence type="ECO:0000256" key="11">
    <source>
        <dbReference type="SAM" id="Phobius"/>
    </source>
</evidence>
<sequence length="476" mass="50215">MSIPILPALRCEAQANLRLALPIIATQMTFMGMSTVDTIFAGRLGADALAAVAVGANVWFLAFIVFSGMLMACSPIVAQHIGAGRPAVQTGSFVRGVLLLALGMGLLWMLAMRLATPGVLTVLALPPPVADDARDYLMALSWATVPFALCFVARNVAEGHGLVHTALVAGSFGFTVNAVFDYLLMYGRLGLPALGPEGCAWASVLGGWSMVAVYAVLYRRLPRLRALELFRPGWPRLGPETWEVLRLGGPIALIVAAEAWMFNVGALLMARFGADVIAAHQIAINVASLAFMVPLSIGFATTVRVGYAAGAGDGAAVRLRGETGMLLGIGFSLLSATLMALLSDAIVALYTESSAVAAVAVRFLYFAALFQFFDCVQATANGALRGIKDTRVPAWITITAYWAIGMPVALTLSLATAQGPYGVWWGFIVALAAASAGLAWRFLHKTARTGASARDRLAGDPGMLQNQRGAEQRVSR</sequence>
<dbReference type="CDD" id="cd13131">
    <property type="entry name" value="MATE_NorM_like"/>
    <property type="match status" value="1"/>
</dbReference>
<keyword evidence="7" id="KW-0406">Ion transport</keyword>
<dbReference type="OrthoDB" id="9780160at2"/>
<proteinExistence type="predicted"/>
<feature type="transmembrane region" description="Helical" evidence="11">
    <location>
        <begin position="355"/>
        <end position="373"/>
    </location>
</feature>
<dbReference type="InterPro" id="IPR048279">
    <property type="entry name" value="MdtK-like"/>
</dbReference>
<dbReference type="InterPro" id="IPR050222">
    <property type="entry name" value="MATE_MdtK"/>
</dbReference>
<name>A0A1I2J140_9GAMM</name>
<evidence type="ECO:0000256" key="4">
    <source>
        <dbReference type="ARBA" id="ARBA00022475"/>
    </source>
</evidence>
<dbReference type="PANTHER" id="PTHR43298:SF2">
    <property type="entry name" value="FMN_FAD EXPORTER YEEO-RELATED"/>
    <property type="match status" value="1"/>
</dbReference>
<feature type="transmembrane region" description="Helical" evidence="11">
    <location>
        <begin position="161"/>
        <end position="180"/>
    </location>
</feature>
<feature type="transmembrane region" description="Helical" evidence="11">
    <location>
        <begin position="20"/>
        <end position="42"/>
    </location>
</feature>
<feature type="transmembrane region" description="Helical" evidence="11">
    <location>
        <begin position="282"/>
        <end position="303"/>
    </location>
</feature>
<dbReference type="RefSeq" id="WP_091533204.1">
    <property type="nucleotide sequence ID" value="NZ_FOOC01000005.1"/>
</dbReference>
<dbReference type="InterPro" id="IPR002528">
    <property type="entry name" value="MATE_fam"/>
</dbReference>
<feature type="transmembrane region" description="Helical" evidence="11">
    <location>
        <begin position="394"/>
        <end position="417"/>
    </location>
</feature>
<evidence type="ECO:0000256" key="1">
    <source>
        <dbReference type="ARBA" id="ARBA00004429"/>
    </source>
</evidence>
<dbReference type="Proteomes" id="UP000199771">
    <property type="component" value="Unassembled WGS sequence"/>
</dbReference>
<keyword evidence="2" id="KW-0813">Transport</keyword>
<feature type="transmembrane region" description="Helical" evidence="11">
    <location>
        <begin position="48"/>
        <end position="72"/>
    </location>
</feature>
<keyword evidence="4" id="KW-1003">Cell membrane</keyword>
<evidence type="ECO:0000256" key="3">
    <source>
        <dbReference type="ARBA" id="ARBA00022449"/>
    </source>
</evidence>
<evidence type="ECO:0000256" key="5">
    <source>
        <dbReference type="ARBA" id="ARBA00022692"/>
    </source>
</evidence>
<feature type="transmembrane region" description="Helical" evidence="11">
    <location>
        <begin position="93"/>
        <end position="116"/>
    </location>
</feature>
<evidence type="ECO:0000256" key="2">
    <source>
        <dbReference type="ARBA" id="ARBA00022448"/>
    </source>
</evidence>
<feature type="transmembrane region" description="Helical" evidence="11">
    <location>
        <begin position="136"/>
        <end position="154"/>
    </location>
</feature>
<keyword evidence="5 11" id="KW-0812">Transmembrane</keyword>
<dbReference type="PANTHER" id="PTHR43298">
    <property type="entry name" value="MULTIDRUG RESISTANCE PROTEIN NORM-RELATED"/>
    <property type="match status" value="1"/>
</dbReference>
<dbReference type="GO" id="GO:0015297">
    <property type="term" value="F:antiporter activity"/>
    <property type="evidence" value="ECO:0007669"/>
    <property type="project" value="UniProtKB-KW"/>
</dbReference>
<dbReference type="STRING" id="1076937.SAMN04488120_105110"/>
<keyword evidence="8 11" id="KW-0472">Membrane</keyword>
<dbReference type="GO" id="GO:0042910">
    <property type="term" value="F:xenobiotic transmembrane transporter activity"/>
    <property type="evidence" value="ECO:0007669"/>
    <property type="project" value="InterPro"/>
</dbReference>
<dbReference type="GO" id="GO:0006811">
    <property type="term" value="P:monoatomic ion transport"/>
    <property type="evidence" value="ECO:0007669"/>
    <property type="project" value="UniProtKB-KW"/>
</dbReference>
<evidence type="ECO:0000256" key="8">
    <source>
        <dbReference type="ARBA" id="ARBA00023136"/>
    </source>
</evidence>
<accession>A0A1I2J140</accession>
<feature type="transmembrane region" description="Helical" evidence="11">
    <location>
        <begin position="423"/>
        <end position="443"/>
    </location>
</feature>
<feature type="transmembrane region" description="Helical" evidence="11">
    <location>
        <begin position="324"/>
        <end position="349"/>
    </location>
</feature>
<organism evidence="12 13">
    <name type="scientific">Fontimonas thermophila</name>
    <dbReference type="NCBI Taxonomy" id="1076937"/>
    <lineage>
        <taxon>Bacteria</taxon>
        <taxon>Pseudomonadati</taxon>
        <taxon>Pseudomonadota</taxon>
        <taxon>Gammaproteobacteria</taxon>
        <taxon>Nevskiales</taxon>
        <taxon>Nevskiaceae</taxon>
        <taxon>Fontimonas</taxon>
    </lineage>
</organism>
<dbReference type="Pfam" id="PF01554">
    <property type="entry name" value="MatE"/>
    <property type="match status" value="2"/>
</dbReference>
<evidence type="ECO:0000256" key="6">
    <source>
        <dbReference type="ARBA" id="ARBA00022989"/>
    </source>
</evidence>